<dbReference type="AlphaFoldDB" id="C4FSU8"/>
<dbReference type="Proteomes" id="UP000003529">
    <property type="component" value="Unassembled WGS sequence"/>
</dbReference>
<sequence length="53" mass="6194">MTLKDPKIGNLQTTQESPIMTSDTNKELKNRIKDISLQVLERNYKLYKALENK</sequence>
<evidence type="ECO:0000313" key="3">
    <source>
        <dbReference type="Proteomes" id="UP000003529"/>
    </source>
</evidence>
<organism evidence="2 3">
    <name type="scientific">Veillonella dispar ATCC 17748</name>
    <dbReference type="NCBI Taxonomy" id="546273"/>
    <lineage>
        <taxon>Bacteria</taxon>
        <taxon>Bacillati</taxon>
        <taxon>Bacillota</taxon>
        <taxon>Negativicutes</taxon>
        <taxon>Veillonellales</taxon>
        <taxon>Veillonellaceae</taxon>
        <taxon>Veillonella</taxon>
    </lineage>
</organism>
<reference evidence="2" key="1">
    <citation type="submission" date="2009-04" db="EMBL/GenBank/DDBJ databases">
        <authorList>
            <person name="Weinstock G."/>
            <person name="Sodergren E."/>
            <person name="Clifton S."/>
            <person name="Fulton L."/>
            <person name="Fulton B."/>
            <person name="Courtney L."/>
            <person name="Fronick C."/>
            <person name="Harrison M."/>
            <person name="Strong C."/>
            <person name="Farmer C."/>
            <person name="Delahaunty K."/>
            <person name="Markovic C."/>
            <person name="Hall O."/>
            <person name="Minx P."/>
            <person name="Tomlinson C."/>
            <person name="Mitreva M."/>
            <person name="Nelson J."/>
            <person name="Hou S."/>
            <person name="Wollam A."/>
            <person name="Pepin K.H."/>
            <person name="Johnson M."/>
            <person name="Bhonagiri V."/>
            <person name="Nash W.E."/>
            <person name="Warren W."/>
            <person name="Chinwalla A."/>
            <person name="Mardis E.R."/>
            <person name="Wilson R.K."/>
        </authorList>
    </citation>
    <scope>NUCLEOTIDE SEQUENCE [LARGE SCALE GENOMIC DNA]</scope>
    <source>
        <strain evidence="2">ATCC 17748</strain>
    </source>
</reference>
<gene>
    <name evidence="2" type="ORF">VEIDISOL_01996</name>
</gene>
<dbReference type="HOGENOM" id="CLU_3067402_0_0_9"/>
<feature type="region of interest" description="Disordered" evidence="1">
    <location>
        <begin position="1"/>
        <end position="25"/>
    </location>
</feature>
<comment type="caution">
    <text evidence="2">The sequence shown here is derived from an EMBL/GenBank/DDBJ whole genome shotgun (WGS) entry which is preliminary data.</text>
</comment>
<evidence type="ECO:0000313" key="2">
    <source>
        <dbReference type="EMBL" id="EEP64926.1"/>
    </source>
</evidence>
<evidence type="ECO:0000256" key="1">
    <source>
        <dbReference type="SAM" id="MobiDB-lite"/>
    </source>
</evidence>
<dbReference type="EMBL" id="ACIK02000019">
    <property type="protein sequence ID" value="EEP64926.1"/>
    <property type="molecule type" value="Genomic_DNA"/>
</dbReference>
<protein>
    <submittedName>
        <fullName evidence="2">Uncharacterized protein</fullName>
    </submittedName>
</protein>
<dbReference type="RefSeq" id="WP_005387998.1">
    <property type="nucleotide sequence ID" value="NZ_GG667605.1"/>
</dbReference>
<feature type="compositionally biased region" description="Polar residues" evidence="1">
    <location>
        <begin position="10"/>
        <end position="23"/>
    </location>
</feature>
<proteinExistence type="predicted"/>
<name>C4FSU8_9FIRM</name>
<accession>C4FSU8</accession>
<keyword evidence="3" id="KW-1185">Reference proteome</keyword>